<dbReference type="GO" id="GO:0016491">
    <property type="term" value="F:oxidoreductase activity"/>
    <property type="evidence" value="ECO:0007669"/>
    <property type="project" value="InterPro"/>
</dbReference>
<dbReference type="AlphaFoldDB" id="A0A8X6UD35"/>
<evidence type="ECO:0000256" key="1">
    <source>
        <dbReference type="SAM" id="MobiDB-lite"/>
    </source>
</evidence>
<name>A0A8X6UD35_NEPPI</name>
<accession>A0A8X6UD35</accession>
<dbReference type="Proteomes" id="UP000887013">
    <property type="component" value="Unassembled WGS sequence"/>
</dbReference>
<dbReference type="OrthoDB" id="10039782at2759"/>
<gene>
    <name evidence="2" type="primary">ENOX1_0</name>
    <name evidence="2" type="ORF">NPIL_611091</name>
</gene>
<dbReference type="GO" id="GO:0007624">
    <property type="term" value="P:ultradian rhythm"/>
    <property type="evidence" value="ECO:0007669"/>
    <property type="project" value="InterPro"/>
</dbReference>
<dbReference type="PANTHER" id="PTHR16001:SF4">
    <property type="entry name" value="ECTO-NOX DISULFIDE-THIOL EXCHANGER 1-LIKE PROTEIN"/>
    <property type="match status" value="1"/>
</dbReference>
<feature type="compositionally biased region" description="Basic and acidic residues" evidence="1">
    <location>
        <begin position="22"/>
        <end position="32"/>
    </location>
</feature>
<sequence>SARIEELERALAESQRGRDSEIYEVAAEDRSGNDNTRQNVSVTNSSTQCIPEIVNVTDIDSHIASLIAIFLNAHPFGANIDYICSYVVKTHSALTARDTESLMRKFPRLFREESTGIGATLEKKWAFVGFKN</sequence>
<keyword evidence="3" id="KW-1185">Reference proteome</keyword>
<evidence type="ECO:0000313" key="2">
    <source>
        <dbReference type="EMBL" id="GFU05227.1"/>
    </source>
</evidence>
<organism evidence="2 3">
    <name type="scientific">Nephila pilipes</name>
    <name type="common">Giant wood spider</name>
    <name type="synonym">Nephila maculata</name>
    <dbReference type="NCBI Taxonomy" id="299642"/>
    <lineage>
        <taxon>Eukaryota</taxon>
        <taxon>Metazoa</taxon>
        <taxon>Ecdysozoa</taxon>
        <taxon>Arthropoda</taxon>
        <taxon>Chelicerata</taxon>
        <taxon>Arachnida</taxon>
        <taxon>Araneae</taxon>
        <taxon>Araneomorphae</taxon>
        <taxon>Entelegynae</taxon>
        <taxon>Araneoidea</taxon>
        <taxon>Nephilidae</taxon>
        <taxon>Nephila</taxon>
    </lineage>
</organism>
<feature type="compositionally biased region" description="Polar residues" evidence="1">
    <location>
        <begin position="33"/>
        <end position="43"/>
    </location>
</feature>
<reference evidence="2" key="1">
    <citation type="submission" date="2020-08" db="EMBL/GenBank/DDBJ databases">
        <title>Multicomponent nature underlies the extraordinary mechanical properties of spider dragline silk.</title>
        <authorList>
            <person name="Kono N."/>
            <person name="Nakamura H."/>
            <person name="Mori M."/>
            <person name="Yoshida Y."/>
            <person name="Ohtoshi R."/>
            <person name="Malay A.D."/>
            <person name="Moran D.A.P."/>
            <person name="Tomita M."/>
            <person name="Numata K."/>
            <person name="Arakawa K."/>
        </authorList>
    </citation>
    <scope>NUCLEOTIDE SEQUENCE</scope>
</reference>
<evidence type="ECO:0000313" key="3">
    <source>
        <dbReference type="Proteomes" id="UP000887013"/>
    </source>
</evidence>
<dbReference type="InterPro" id="IPR038876">
    <property type="entry name" value="ENOX"/>
</dbReference>
<feature type="non-terminal residue" evidence="2">
    <location>
        <position position="1"/>
    </location>
</feature>
<comment type="caution">
    <text evidence="2">The sequence shown here is derived from an EMBL/GenBank/DDBJ whole genome shotgun (WGS) entry which is preliminary data.</text>
</comment>
<dbReference type="EMBL" id="BMAW01123863">
    <property type="protein sequence ID" value="GFU05227.1"/>
    <property type="molecule type" value="Genomic_DNA"/>
</dbReference>
<dbReference type="PANTHER" id="PTHR16001">
    <property type="entry name" value="ECTO-NOX DISULFIDE-THIOL EXCHANGER"/>
    <property type="match status" value="1"/>
</dbReference>
<dbReference type="GO" id="GO:0009897">
    <property type="term" value="C:external side of plasma membrane"/>
    <property type="evidence" value="ECO:0007669"/>
    <property type="project" value="InterPro"/>
</dbReference>
<feature type="region of interest" description="Disordered" evidence="1">
    <location>
        <begin position="22"/>
        <end position="43"/>
    </location>
</feature>
<protein>
    <submittedName>
        <fullName evidence="2">Ecto-NOX disulfide-thiol exchanger 1</fullName>
    </submittedName>
</protein>
<proteinExistence type="predicted"/>